<dbReference type="InterPro" id="IPR027417">
    <property type="entry name" value="P-loop_NTPase"/>
</dbReference>
<keyword evidence="3" id="KW-1185">Reference proteome</keyword>
<proteinExistence type="predicted"/>
<accession>A0A0F3IJD8</accession>
<comment type="caution">
    <text evidence="2">The sequence shown here is derived from an EMBL/GenBank/DDBJ whole genome shotgun (WGS) entry which is preliminary data.</text>
</comment>
<organism evidence="2 3">
    <name type="scientific">Methylocucumis oryzae</name>
    <dbReference type="NCBI Taxonomy" id="1632867"/>
    <lineage>
        <taxon>Bacteria</taxon>
        <taxon>Pseudomonadati</taxon>
        <taxon>Pseudomonadota</taxon>
        <taxon>Gammaproteobacteria</taxon>
        <taxon>Methylococcales</taxon>
        <taxon>Methylococcaceae</taxon>
        <taxon>Methylocucumis</taxon>
    </lineage>
</organism>
<protein>
    <recommendedName>
        <fullName evidence="1">NACHT domain-containing protein</fullName>
    </recommendedName>
</protein>
<evidence type="ECO:0000313" key="2">
    <source>
        <dbReference type="EMBL" id="KJV06821.1"/>
    </source>
</evidence>
<gene>
    <name evidence="2" type="ORF">VZ94_08740</name>
</gene>
<dbReference type="Gene3D" id="3.40.50.300">
    <property type="entry name" value="P-loop containing nucleotide triphosphate hydrolases"/>
    <property type="match status" value="1"/>
</dbReference>
<sequence length="231" mass="26293">MEWLQIQLANCEEELPMNNQQAIPLLLRIRQLDVQHLPEGSELIAKATASEDRAKRMPPGWIERQMDAGRVFFMVDGLDETDPAKRDLLVLPWLKHLCDCYSGCRFLVSSRPSGYPNGALRNLGFEECDLLDFGEAEIAEYTRHWCTAVRLARNEPGQEAREEGQKDGTQIVTGFRDNAYISDLARNPLMLSAICLVNYFEGGKLPEDRALLYRLCPQAVCPLVWLQQHNC</sequence>
<dbReference type="InterPro" id="IPR007111">
    <property type="entry name" value="NACHT_NTPase"/>
</dbReference>
<dbReference type="AlphaFoldDB" id="A0A0F3IJD8"/>
<evidence type="ECO:0000313" key="3">
    <source>
        <dbReference type="Proteomes" id="UP000033684"/>
    </source>
</evidence>
<reference evidence="3" key="1">
    <citation type="submission" date="2015-03" db="EMBL/GenBank/DDBJ databases">
        <title>Draft genome sequence of a novel methanotroph (Sn10-6) isolated from flooded ricefield rhizosphere in India.</title>
        <authorList>
            <person name="Pandit P.S."/>
            <person name="Pore S.D."/>
            <person name="Arora P."/>
            <person name="Kapse N.G."/>
            <person name="Dhakephalkar P.K."/>
            <person name="Rahalkar M.C."/>
        </authorList>
    </citation>
    <scope>NUCLEOTIDE SEQUENCE [LARGE SCALE GENOMIC DNA]</scope>
    <source>
        <strain evidence="3">Sn10-6</strain>
    </source>
</reference>
<feature type="domain" description="NACHT" evidence="1">
    <location>
        <begin position="21"/>
        <end position="146"/>
    </location>
</feature>
<dbReference type="OrthoDB" id="7594468at2"/>
<dbReference type="RefSeq" id="WP_045778936.1">
    <property type="nucleotide sequence ID" value="NZ_LAJX01000085.1"/>
</dbReference>
<dbReference type="Pfam" id="PF05729">
    <property type="entry name" value="NACHT"/>
    <property type="match status" value="1"/>
</dbReference>
<evidence type="ECO:0000259" key="1">
    <source>
        <dbReference type="Pfam" id="PF05729"/>
    </source>
</evidence>
<reference evidence="2 3" key="2">
    <citation type="journal article" date="2016" name="Microb. Ecol.">
        <title>Genome Characteristics of a Novel Type I Methanotroph (Sn10-6) Isolated from a Flooded Indian Rice Field.</title>
        <authorList>
            <person name="Rahalkar M.C."/>
            <person name="Pandit P.S."/>
            <person name="Dhakephalkar P.K."/>
            <person name="Pore S."/>
            <person name="Arora P."/>
            <person name="Kapse N."/>
        </authorList>
    </citation>
    <scope>NUCLEOTIDE SEQUENCE [LARGE SCALE GENOMIC DNA]</scope>
    <source>
        <strain evidence="2 3">Sn10-6</strain>
    </source>
</reference>
<name>A0A0F3IJD8_9GAMM</name>
<dbReference type="EMBL" id="LAJX01000085">
    <property type="protein sequence ID" value="KJV06821.1"/>
    <property type="molecule type" value="Genomic_DNA"/>
</dbReference>
<dbReference type="Proteomes" id="UP000033684">
    <property type="component" value="Unassembled WGS sequence"/>
</dbReference>